<accession>A0A0J6JB21</accession>
<dbReference type="NCBIfam" id="TIGR03570">
    <property type="entry name" value="NeuD_NnaD"/>
    <property type="match status" value="1"/>
</dbReference>
<evidence type="ECO:0000256" key="6">
    <source>
        <dbReference type="ARBA" id="ARBA00023098"/>
    </source>
</evidence>
<comment type="similarity">
    <text evidence="1">Belongs to the transferase hexapeptide repeat family.</text>
</comment>
<keyword evidence="4" id="KW-0808">Transferase</keyword>
<dbReference type="Proteomes" id="UP000183613">
    <property type="component" value="Unassembled WGS sequence"/>
</dbReference>
<name>A0A0J6JB21_PSEDM</name>
<organism evidence="10 11">
    <name type="scientific">Pseudomonas deceptionensis</name>
    <dbReference type="NCBI Taxonomy" id="882211"/>
    <lineage>
        <taxon>Bacteria</taxon>
        <taxon>Pseudomonadati</taxon>
        <taxon>Pseudomonadota</taxon>
        <taxon>Gammaproteobacteria</taxon>
        <taxon>Pseudomonadales</taxon>
        <taxon>Pseudomonadaceae</taxon>
        <taxon>Pseudomonas</taxon>
    </lineage>
</organism>
<dbReference type="PROSITE" id="PS00101">
    <property type="entry name" value="HEXAPEP_TRANSFERASES"/>
    <property type="match status" value="1"/>
</dbReference>
<dbReference type="InterPro" id="IPR041561">
    <property type="entry name" value="PglD_N"/>
</dbReference>
<dbReference type="InterPro" id="IPR011004">
    <property type="entry name" value="Trimer_LpxA-like_sf"/>
</dbReference>
<feature type="active site" description="Proton acceptor" evidence="8">
    <location>
        <position position="149"/>
    </location>
</feature>
<dbReference type="OrthoDB" id="9794407at2"/>
<dbReference type="AlphaFoldDB" id="A0A0J6JB21"/>
<dbReference type="GO" id="GO:0016746">
    <property type="term" value="F:acyltransferase activity"/>
    <property type="evidence" value="ECO:0007669"/>
    <property type="project" value="UniProtKB-KW"/>
</dbReference>
<dbReference type="PANTHER" id="PTHR43300:SF7">
    <property type="entry name" value="UDP-N-ACETYLBACILLOSAMINE N-ACETYLTRANSFERASE"/>
    <property type="match status" value="1"/>
</dbReference>
<sequence>MTTTKKLVIMGAGGFGREVHAWLLDSIKNGACRATSETVWEIAGFIDDVSNAPDIFSGLPPILSKIDGYIPEPDTYVVCAIANPAAKKLLTEKLVAKGVEFFTLIHSTVVIGTNVVIGKGAVICPFTVLSTDLSVGDFVTINSGCTIGHDARIADYCTLSGHCDVTGGVTLQEGAFLGSHAVIVPKVVVGEYSVVGAGSVVIRKVAPGVTVFGVPAKRISG</sequence>
<dbReference type="PATRIC" id="fig|882211.3.peg.601"/>
<dbReference type="InterPro" id="IPR018357">
    <property type="entry name" value="Hexapep_transf_CS"/>
</dbReference>
<evidence type="ECO:0000313" key="10">
    <source>
        <dbReference type="EMBL" id="SEE85344.1"/>
    </source>
</evidence>
<evidence type="ECO:0000256" key="1">
    <source>
        <dbReference type="ARBA" id="ARBA00007274"/>
    </source>
</evidence>
<proteinExistence type="inferred from homology"/>
<gene>
    <name evidence="10" type="ORF">SAMN04489800_2455</name>
</gene>
<dbReference type="EMBL" id="FNUD01000002">
    <property type="protein sequence ID" value="SEE85344.1"/>
    <property type="molecule type" value="Genomic_DNA"/>
</dbReference>
<keyword evidence="6" id="KW-0443">Lipid metabolism</keyword>
<reference evidence="10" key="1">
    <citation type="submission" date="2016-10" db="EMBL/GenBank/DDBJ databases">
        <authorList>
            <person name="Varghese N."/>
            <person name="Submissions S."/>
        </authorList>
    </citation>
    <scope>NUCLEOTIDE SEQUENCE [LARGE SCALE GENOMIC DNA]</scope>
    <source>
        <strain evidence="10">LMG 25555</strain>
    </source>
</reference>
<evidence type="ECO:0000313" key="11">
    <source>
        <dbReference type="Proteomes" id="UP000183613"/>
    </source>
</evidence>
<dbReference type="Pfam" id="PF17836">
    <property type="entry name" value="PglD_N"/>
    <property type="match status" value="1"/>
</dbReference>
<keyword evidence="2" id="KW-0444">Lipid biosynthesis</keyword>
<feature type="domain" description="PglD N-terminal" evidence="9">
    <location>
        <begin position="6"/>
        <end position="94"/>
    </location>
</feature>
<evidence type="ECO:0000256" key="4">
    <source>
        <dbReference type="ARBA" id="ARBA00022679"/>
    </source>
</evidence>
<evidence type="ECO:0000259" key="9">
    <source>
        <dbReference type="Pfam" id="PF17836"/>
    </source>
</evidence>
<protein>
    <submittedName>
        <fullName evidence="10">Sugar O-acyltransferase, sialic acid O-acetyltransferase NeuD family</fullName>
    </submittedName>
</protein>
<keyword evidence="3" id="KW-0441">Lipid A biosynthesis</keyword>
<dbReference type="InterPro" id="IPR020019">
    <property type="entry name" value="AcTrfase_PglD-like"/>
</dbReference>
<dbReference type="Gene3D" id="2.160.10.10">
    <property type="entry name" value="Hexapeptide repeat proteins"/>
    <property type="match status" value="1"/>
</dbReference>
<keyword evidence="11" id="KW-1185">Reference proteome</keyword>
<dbReference type="Pfam" id="PF00132">
    <property type="entry name" value="Hexapep"/>
    <property type="match status" value="1"/>
</dbReference>
<dbReference type="RefSeq" id="WP_048358511.1">
    <property type="nucleotide sequence ID" value="NZ_FNUD01000002.1"/>
</dbReference>
<dbReference type="InterPro" id="IPR050179">
    <property type="entry name" value="Trans_hexapeptide_repeat"/>
</dbReference>
<evidence type="ECO:0000256" key="7">
    <source>
        <dbReference type="ARBA" id="ARBA00023315"/>
    </source>
</evidence>
<evidence type="ECO:0000256" key="8">
    <source>
        <dbReference type="PIRSR" id="PIRSR620019-1"/>
    </source>
</evidence>
<keyword evidence="5" id="KW-0677">Repeat</keyword>
<evidence type="ECO:0000256" key="5">
    <source>
        <dbReference type="ARBA" id="ARBA00022737"/>
    </source>
</evidence>
<dbReference type="PANTHER" id="PTHR43300">
    <property type="entry name" value="ACETYLTRANSFERASE"/>
    <property type="match status" value="1"/>
</dbReference>
<evidence type="ECO:0000256" key="3">
    <source>
        <dbReference type="ARBA" id="ARBA00022556"/>
    </source>
</evidence>
<keyword evidence="7" id="KW-0012">Acyltransferase</keyword>
<dbReference type="SUPFAM" id="SSF51161">
    <property type="entry name" value="Trimeric LpxA-like enzymes"/>
    <property type="match status" value="1"/>
</dbReference>
<dbReference type="GO" id="GO:0016020">
    <property type="term" value="C:membrane"/>
    <property type="evidence" value="ECO:0007669"/>
    <property type="project" value="GOC"/>
</dbReference>
<feature type="site" description="Increases basicity of active site His" evidence="8">
    <location>
        <position position="150"/>
    </location>
</feature>
<dbReference type="Gene3D" id="3.40.50.20">
    <property type="match status" value="1"/>
</dbReference>
<dbReference type="GO" id="GO:0009245">
    <property type="term" value="P:lipid A biosynthetic process"/>
    <property type="evidence" value="ECO:0007669"/>
    <property type="project" value="UniProtKB-KW"/>
</dbReference>
<dbReference type="CDD" id="cd03360">
    <property type="entry name" value="LbH_AT_putative"/>
    <property type="match status" value="1"/>
</dbReference>
<comment type="caution">
    <text evidence="10">The sequence shown here is derived from an EMBL/GenBank/DDBJ whole genome shotgun (WGS) entry which is preliminary data.</text>
</comment>
<dbReference type="InterPro" id="IPR001451">
    <property type="entry name" value="Hexapep"/>
</dbReference>
<evidence type="ECO:0000256" key="2">
    <source>
        <dbReference type="ARBA" id="ARBA00022516"/>
    </source>
</evidence>